<feature type="transmembrane region" description="Helical" evidence="1">
    <location>
        <begin position="60"/>
        <end position="89"/>
    </location>
</feature>
<dbReference type="Proteomes" id="UP001549257">
    <property type="component" value="Unassembled WGS sequence"/>
</dbReference>
<keyword evidence="3" id="KW-1185">Reference proteome</keyword>
<keyword evidence="1" id="KW-0472">Membrane</keyword>
<gene>
    <name evidence="2" type="ORF">ABIE21_002874</name>
</gene>
<dbReference type="RefSeq" id="WP_354025510.1">
    <property type="nucleotide sequence ID" value="NZ_JBEPSJ010000003.1"/>
</dbReference>
<evidence type="ECO:0000313" key="3">
    <source>
        <dbReference type="Proteomes" id="UP001549257"/>
    </source>
</evidence>
<organism evidence="2 3">
    <name type="scientific">Conyzicola nivalis</name>
    <dbReference type="NCBI Taxonomy" id="1477021"/>
    <lineage>
        <taxon>Bacteria</taxon>
        <taxon>Bacillati</taxon>
        <taxon>Actinomycetota</taxon>
        <taxon>Actinomycetes</taxon>
        <taxon>Micrococcales</taxon>
        <taxon>Microbacteriaceae</taxon>
        <taxon>Conyzicola</taxon>
    </lineage>
</organism>
<feature type="transmembrane region" description="Helical" evidence="1">
    <location>
        <begin position="25"/>
        <end position="48"/>
    </location>
</feature>
<dbReference type="EMBL" id="JBEPSJ010000003">
    <property type="protein sequence ID" value="MET4583355.1"/>
    <property type="molecule type" value="Genomic_DNA"/>
</dbReference>
<keyword evidence="1" id="KW-0812">Transmembrane</keyword>
<name>A0ABV2QQP5_9MICO</name>
<reference evidence="2 3" key="1">
    <citation type="submission" date="2024-06" db="EMBL/GenBank/DDBJ databases">
        <title>Sorghum-associated microbial communities from plants grown in Nebraska, USA.</title>
        <authorList>
            <person name="Schachtman D."/>
        </authorList>
    </citation>
    <scope>NUCLEOTIDE SEQUENCE [LARGE SCALE GENOMIC DNA]</scope>
    <source>
        <strain evidence="2 3">2857</strain>
    </source>
</reference>
<evidence type="ECO:0000256" key="1">
    <source>
        <dbReference type="SAM" id="Phobius"/>
    </source>
</evidence>
<keyword evidence="1" id="KW-1133">Transmembrane helix</keyword>
<comment type="caution">
    <text evidence="2">The sequence shown here is derived from an EMBL/GenBank/DDBJ whole genome shotgun (WGS) entry which is preliminary data.</text>
</comment>
<protein>
    <submittedName>
        <fullName evidence="2">Membrane protein</fullName>
    </submittedName>
</protein>
<accession>A0ABV2QQP5</accession>
<evidence type="ECO:0000313" key="2">
    <source>
        <dbReference type="EMBL" id="MET4583355.1"/>
    </source>
</evidence>
<proteinExistence type="predicted"/>
<sequence length="113" mass="11207">MSSTIPAAPATPPAANGAVDPNKTFGIVALIVSIFASLIGAILGIVAYTKSKKAGFKNKFALAAIIVGFVLFVVQVIAVIGIVVAGVAAVSSLCEGQAPGVYETTTGTTVTCP</sequence>